<evidence type="ECO:0000313" key="5">
    <source>
        <dbReference type="Proteomes" id="UP001168146"/>
    </source>
</evidence>
<feature type="compositionally biased region" description="Polar residues" evidence="2">
    <location>
        <begin position="4516"/>
        <end position="4528"/>
    </location>
</feature>
<feature type="compositionally biased region" description="Basic and acidic residues" evidence="2">
    <location>
        <begin position="5082"/>
        <end position="5091"/>
    </location>
</feature>
<feature type="compositionally biased region" description="Basic and acidic residues" evidence="2">
    <location>
        <begin position="2270"/>
        <end position="2285"/>
    </location>
</feature>
<feature type="region of interest" description="Disordered" evidence="2">
    <location>
        <begin position="434"/>
        <end position="491"/>
    </location>
</feature>
<feature type="region of interest" description="Disordered" evidence="2">
    <location>
        <begin position="3866"/>
        <end position="4068"/>
    </location>
</feature>
<feature type="region of interest" description="Disordered" evidence="2">
    <location>
        <begin position="3045"/>
        <end position="3152"/>
    </location>
</feature>
<feature type="compositionally biased region" description="Polar residues" evidence="2">
    <location>
        <begin position="2897"/>
        <end position="2930"/>
    </location>
</feature>
<feature type="compositionally biased region" description="Basic residues" evidence="2">
    <location>
        <begin position="845"/>
        <end position="855"/>
    </location>
</feature>
<feature type="compositionally biased region" description="Polar residues" evidence="2">
    <location>
        <begin position="5206"/>
        <end position="5216"/>
    </location>
</feature>
<feature type="compositionally biased region" description="Basic and acidic residues" evidence="2">
    <location>
        <begin position="4976"/>
        <end position="4986"/>
    </location>
</feature>
<feature type="compositionally biased region" description="Acidic residues" evidence="2">
    <location>
        <begin position="914"/>
        <end position="928"/>
    </location>
</feature>
<protein>
    <recommendedName>
        <fullName evidence="7">Involucrin repeat protein</fullName>
    </recommendedName>
</protein>
<feature type="compositionally biased region" description="Basic and acidic residues" evidence="2">
    <location>
        <begin position="4614"/>
        <end position="4639"/>
    </location>
</feature>
<feature type="compositionally biased region" description="Polar residues" evidence="2">
    <location>
        <begin position="5001"/>
        <end position="5017"/>
    </location>
</feature>
<feature type="region of interest" description="Disordered" evidence="2">
    <location>
        <begin position="2836"/>
        <end position="3030"/>
    </location>
</feature>
<feature type="region of interest" description="Disordered" evidence="2">
    <location>
        <begin position="4288"/>
        <end position="4407"/>
    </location>
</feature>
<feature type="compositionally biased region" description="Basic and acidic residues" evidence="2">
    <location>
        <begin position="2062"/>
        <end position="2079"/>
    </location>
</feature>
<feature type="compositionally biased region" description="Basic residues" evidence="2">
    <location>
        <begin position="3943"/>
        <end position="3952"/>
    </location>
</feature>
<name>A0AAN6JAM7_9PEZI</name>
<feature type="compositionally biased region" description="Basic and acidic residues" evidence="2">
    <location>
        <begin position="3892"/>
        <end position="3911"/>
    </location>
</feature>
<feature type="compositionally biased region" description="Basic and acidic residues" evidence="2">
    <location>
        <begin position="3070"/>
        <end position="3079"/>
    </location>
</feature>
<feature type="compositionally biased region" description="Basic and acidic residues" evidence="2">
    <location>
        <begin position="5023"/>
        <end position="5035"/>
    </location>
</feature>
<feature type="compositionally biased region" description="Basic and acidic residues" evidence="2">
    <location>
        <begin position="3994"/>
        <end position="4008"/>
    </location>
</feature>
<feature type="compositionally biased region" description="Basic residues" evidence="2">
    <location>
        <begin position="3643"/>
        <end position="3653"/>
    </location>
</feature>
<feature type="compositionally biased region" description="Polar residues" evidence="2">
    <location>
        <begin position="365"/>
        <end position="382"/>
    </location>
</feature>
<feature type="compositionally biased region" description="Basic and acidic residues" evidence="2">
    <location>
        <begin position="3017"/>
        <end position="3027"/>
    </location>
</feature>
<feature type="region of interest" description="Disordered" evidence="2">
    <location>
        <begin position="3448"/>
        <end position="3541"/>
    </location>
</feature>
<evidence type="ECO:0000256" key="2">
    <source>
        <dbReference type="SAM" id="MobiDB-lite"/>
    </source>
</evidence>
<feature type="compositionally biased region" description="Low complexity" evidence="2">
    <location>
        <begin position="4345"/>
        <end position="4358"/>
    </location>
</feature>
<reference evidence="4" key="2">
    <citation type="submission" date="2023-06" db="EMBL/GenBank/DDBJ databases">
        <title>Black Yeasts Isolated from many extreme environments.</title>
        <authorList>
            <person name="Coleine C."/>
            <person name="Stajich J.E."/>
            <person name="Selbmann L."/>
        </authorList>
    </citation>
    <scope>NUCLEOTIDE SEQUENCE</scope>
    <source>
        <strain evidence="4">CCFEE 5200</strain>
    </source>
</reference>
<dbReference type="EMBL" id="JASUXU010000014">
    <property type="protein sequence ID" value="KAK0323069.1"/>
    <property type="molecule type" value="Genomic_DNA"/>
</dbReference>
<feature type="compositionally biased region" description="Low complexity" evidence="2">
    <location>
        <begin position="3592"/>
        <end position="3601"/>
    </location>
</feature>
<feature type="compositionally biased region" description="Polar residues" evidence="2">
    <location>
        <begin position="3268"/>
        <end position="3277"/>
    </location>
</feature>
<feature type="region of interest" description="Disordered" evidence="2">
    <location>
        <begin position="3324"/>
        <end position="3343"/>
    </location>
</feature>
<feature type="compositionally biased region" description="Basic residues" evidence="2">
    <location>
        <begin position="1913"/>
        <end position="1925"/>
    </location>
</feature>
<feature type="region of interest" description="Disordered" evidence="2">
    <location>
        <begin position="1474"/>
        <end position="1608"/>
    </location>
</feature>
<feature type="compositionally biased region" description="Low complexity" evidence="2">
    <location>
        <begin position="24"/>
        <end position="36"/>
    </location>
</feature>
<keyword evidence="6" id="KW-1185">Reference proteome</keyword>
<feature type="region of interest" description="Disordered" evidence="2">
    <location>
        <begin position="714"/>
        <end position="861"/>
    </location>
</feature>
<feature type="compositionally biased region" description="Basic residues" evidence="2">
    <location>
        <begin position="3229"/>
        <end position="3240"/>
    </location>
</feature>
<feature type="compositionally biased region" description="Low complexity" evidence="2">
    <location>
        <begin position="2951"/>
        <end position="2966"/>
    </location>
</feature>
<feature type="compositionally biased region" description="Basic and acidic residues" evidence="2">
    <location>
        <begin position="2113"/>
        <end position="2130"/>
    </location>
</feature>
<feature type="compositionally biased region" description="Basic residues" evidence="2">
    <location>
        <begin position="4376"/>
        <end position="4386"/>
    </location>
</feature>
<feature type="compositionally biased region" description="Polar residues" evidence="2">
    <location>
        <begin position="5036"/>
        <end position="5057"/>
    </location>
</feature>
<feature type="compositionally biased region" description="Basic and acidic residues" evidence="2">
    <location>
        <begin position="2548"/>
        <end position="2557"/>
    </location>
</feature>
<feature type="region of interest" description="Disordered" evidence="2">
    <location>
        <begin position="4694"/>
        <end position="4881"/>
    </location>
</feature>
<dbReference type="Proteomes" id="UP001175353">
    <property type="component" value="Unassembled WGS sequence"/>
</dbReference>
<feature type="compositionally biased region" description="Basic residues" evidence="2">
    <location>
        <begin position="1756"/>
        <end position="1766"/>
    </location>
</feature>
<feature type="compositionally biased region" description="Low complexity" evidence="2">
    <location>
        <begin position="62"/>
        <end position="82"/>
    </location>
</feature>
<feature type="compositionally biased region" description="Basic and acidic residues" evidence="2">
    <location>
        <begin position="3173"/>
        <end position="3189"/>
    </location>
</feature>
<evidence type="ECO:0008006" key="7">
    <source>
        <dbReference type="Google" id="ProtNLM"/>
    </source>
</evidence>
<feature type="region of interest" description="Disordered" evidence="2">
    <location>
        <begin position="4566"/>
        <end position="4597"/>
    </location>
</feature>
<feature type="compositionally biased region" description="Basic and acidic residues" evidence="2">
    <location>
        <begin position="3045"/>
        <end position="3054"/>
    </location>
</feature>
<feature type="compositionally biased region" description="Basic residues" evidence="2">
    <location>
        <begin position="4694"/>
        <end position="4705"/>
    </location>
</feature>
<dbReference type="InterPro" id="IPR053268">
    <property type="entry name" value="Woronin_anchor"/>
</dbReference>
<evidence type="ECO:0000313" key="4">
    <source>
        <dbReference type="EMBL" id="KAK1002749.1"/>
    </source>
</evidence>
<feature type="region of interest" description="Disordered" evidence="2">
    <location>
        <begin position="539"/>
        <end position="558"/>
    </location>
</feature>
<feature type="region of interest" description="Disordered" evidence="2">
    <location>
        <begin position="4974"/>
        <end position="5144"/>
    </location>
</feature>
<feature type="compositionally biased region" description="Basic and acidic residues" evidence="2">
    <location>
        <begin position="1130"/>
        <end position="1262"/>
    </location>
</feature>
<feature type="compositionally biased region" description="Basic and acidic residues" evidence="2">
    <location>
        <begin position="2512"/>
        <end position="2522"/>
    </location>
</feature>
<feature type="region of interest" description="Disordered" evidence="2">
    <location>
        <begin position="2781"/>
        <end position="2813"/>
    </location>
</feature>
<feature type="compositionally biased region" description="Basic residues" evidence="2">
    <location>
        <begin position="4296"/>
        <end position="4305"/>
    </location>
</feature>
<feature type="region of interest" description="Disordered" evidence="2">
    <location>
        <begin position="1124"/>
        <end position="1342"/>
    </location>
</feature>
<comment type="caution">
    <text evidence="3">The sequence shown here is derived from an EMBL/GenBank/DDBJ whole genome shotgun (WGS) entry which is preliminary data.</text>
</comment>
<feature type="compositionally biased region" description="Polar residues" evidence="2">
    <location>
        <begin position="4756"/>
        <end position="4787"/>
    </location>
</feature>
<feature type="compositionally biased region" description="Basic and acidic residues" evidence="2">
    <location>
        <begin position="2352"/>
        <end position="2375"/>
    </location>
</feature>
<feature type="compositionally biased region" description="Polar residues" evidence="2">
    <location>
        <begin position="768"/>
        <end position="777"/>
    </location>
</feature>
<feature type="compositionally biased region" description="Polar residues" evidence="2">
    <location>
        <begin position="214"/>
        <end position="224"/>
    </location>
</feature>
<dbReference type="PANTHER" id="PTHR40641">
    <property type="entry name" value="INVOLUCRIN REPEAT PROTEIN (AFU_ORTHOLOGUE AFUA_2G08060)"/>
    <property type="match status" value="1"/>
</dbReference>
<feature type="compositionally biased region" description="Polar residues" evidence="2">
    <location>
        <begin position="2836"/>
        <end position="2846"/>
    </location>
</feature>
<feature type="compositionally biased region" description="Basic and acidic residues" evidence="2">
    <location>
        <begin position="717"/>
        <end position="727"/>
    </location>
</feature>
<feature type="compositionally biased region" description="Basic and acidic residues" evidence="2">
    <location>
        <begin position="3103"/>
        <end position="3122"/>
    </location>
</feature>
<feature type="region of interest" description="Disordered" evidence="2">
    <location>
        <begin position="4614"/>
        <end position="4678"/>
    </location>
</feature>
<feature type="compositionally biased region" description="Basic and acidic residues" evidence="2">
    <location>
        <begin position="103"/>
        <end position="164"/>
    </location>
</feature>
<feature type="compositionally biased region" description="Low complexity" evidence="2">
    <location>
        <begin position="2973"/>
        <end position="2986"/>
    </location>
</feature>
<feature type="region of interest" description="Disordered" evidence="2">
    <location>
        <begin position="1645"/>
        <end position="2764"/>
    </location>
</feature>
<accession>A0AAN6JAM7</accession>
<evidence type="ECO:0000256" key="1">
    <source>
        <dbReference type="SAM" id="Coils"/>
    </source>
</evidence>
<feature type="region of interest" description="Disordered" evidence="2">
    <location>
        <begin position="627"/>
        <end position="663"/>
    </location>
</feature>
<feature type="region of interest" description="Disordered" evidence="2">
    <location>
        <begin position="354"/>
        <end position="419"/>
    </location>
</feature>
<proteinExistence type="predicted"/>
<feature type="compositionally biased region" description="Polar residues" evidence="2">
    <location>
        <begin position="400"/>
        <end position="419"/>
    </location>
</feature>
<feature type="compositionally biased region" description="Basic and acidic residues" evidence="2">
    <location>
        <begin position="1366"/>
        <end position="1383"/>
    </location>
</feature>
<feature type="compositionally biased region" description="Basic residues" evidence="2">
    <location>
        <begin position="1966"/>
        <end position="1976"/>
    </location>
</feature>
<feature type="region of interest" description="Disordered" evidence="2">
    <location>
        <begin position="1031"/>
        <end position="1105"/>
    </location>
</feature>
<feature type="compositionally biased region" description="Basic and acidic residues" evidence="2">
    <location>
        <begin position="2312"/>
        <end position="2345"/>
    </location>
</feature>
<feature type="region of interest" description="Disordered" evidence="2">
    <location>
        <begin position="4468"/>
        <end position="4541"/>
    </location>
</feature>
<reference evidence="3" key="1">
    <citation type="submission" date="2021-12" db="EMBL/GenBank/DDBJ databases">
        <title>Black yeast isolated from Biological Soil Crust.</title>
        <authorList>
            <person name="Kurbessoian T."/>
        </authorList>
    </citation>
    <scope>NUCLEOTIDE SEQUENCE</scope>
    <source>
        <strain evidence="3">CCFEE 5208</strain>
    </source>
</reference>
<feature type="compositionally biased region" description="Basic and acidic residues" evidence="2">
    <location>
        <begin position="3761"/>
        <end position="3781"/>
    </location>
</feature>
<dbReference type="EMBL" id="JAUJLE010000030">
    <property type="protein sequence ID" value="KAK1002749.1"/>
    <property type="molecule type" value="Genomic_DNA"/>
</dbReference>
<feature type="compositionally biased region" description="Basic and acidic residues" evidence="2">
    <location>
        <begin position="2529"/>
        <end position="2541"/>
    </location>
</feature>
<feature type="compositionally biased region" description="Basic residues" evidence="2">
    <location>
        <begin position="642"/>
        <end position="657"/>
    </location>
</feature>
<feature type="compositionally biased region" description="Basic and acidic residues" evidence="2">
    <location>
        <begin position="2574"/>
        <end position="2593"/>
    </location>
</feature>
<feature type="compositionally biased region" description="Basic and acidic residues" evidence="2">
    <location>
        <begin position="38"/>
        <end position="48"/>
    </location>
</feature>
<feature type="region of interest" description="Disordered" evidence="2">
    <location>
        <begin position="906"/>
        <end position="933"/>
    </location>
</feature>
<feature type="compositionally biased region" description="Basic residues" evidence="2">
    <location>
        <begin position="804"/>
        <end position="814"/>
    </location>
</feature>
<feature type="region of interest" description="Disordered" evidence="2">
    <location>
        <begin position="961"/>
        <end position="993"/>
    </location>
</feature>
<feature type="compositionally biased region" description="Polar residues" evidence="2">
    <location>
        <begin position="5238"/>
        <end position="5249"/>
    </location>
</feature>
<feature type="region of interest" description="Disordered" evidence="2">
    <location>
        <begin position="879"/>
        <end position="898"/>
    </location>
</feature>
<feature type="compositionally biased region" description="Basic residues" evidence="2">
    <location>
        <begin position="1861"/>
        <end position="1871"/>
    </location>
</feature>
<feature type="compositionally biased region" description="Low complexity" evidence="2">
    <location>
        <begin position="354"/>
        <end position="364"/>
    </location>
</feature>
<feature type="compositionally biased region" description="Basic and acidic residues" evidence="2">
    <location>
        <begin position="4016"/>
        <end position="4031"/>
    </location>
</feature>
<feature type="region of interest" description="Disordered" evidence="2">
    <location>
        <begin position="3568"/>
        <end position="3654"/>
    </location>
</feature>
<feature type="compositionally biased region" description="Basic and acidic residues" evidence="2">
    <location>
        <begin position="1306"/>
        <end position="1337"/>
    </location>
</feature>
<feature type="region of interest" description="Disordered" evidence="2">
    <location>
        <begin position="310"/>
        <end position="335"/>
    </location>
</feature>
<feature type="compositionally biased region" description="Basic and acidic residues" evidence="2">
    <location>
        <begin position="1595"/>
        <end position="1608"/>
    </location>
</feature>
<evidence type="ECO:0000313" key="6">
    <source>
        <dbReference type="Proteomes" id="UP001175353"/>
    </source>
</evidence>
<feature type="compositionally biased region" description="Low complexity" evidence="2">
    <location>
        <begin position="383"/>
        <end position="398"/>
    </location>
</feature>
<feature type="compositionally biased region" description="Basic residues" evidence="2">
    <location>
        <begin position="2018"/>
        <end position="2028"/>
    </location>
</feature>
<feature type="compositionally biased region" description="Basic residues" evidence="2">
    <location>
        <begin position="2183"/>
        <end position="2192"/>
    </location>
</feature>
<feature type="compositionally biased region" description="Basic and acidic residues" evidence="2">
    <location>
        <begin position="4706"/>
        <end position="4736"/>
    </location>
</feature>
<feature type="compositionally biased region" description="Basic and acidic residues" evidence="2">
    <location>
        <begin position="4827"/>
        <end position="4839"/>
    </location>
</feature>
<feature type="compositionally biased region" description="Basic and acidic residues" evidence="2">
    <location>
        <begin position="4868"/>
        <end position="4878"/>
    </location>
</feature>
<feature type="compositionally biased region" description="Polar residues" evidence="2">
    <location>
        <begin position="474"/>
        <end position="487"/>
    </location>
</feature>
<feature type="region of interest" description="Disordered" evidence="2">
    <location>
        <begin position="3173"/>
        <end position="3298"/>
    </location>
</feature>
<feature type="compositionally biased region" description="Basic and acidic residues" evidence="2">
    <location>
        <begin position="1808"/>
        <end position="1821"/>
    </location>
</feature>
<evidence type="ECO:0000313" key="3">
    <source>
        <dbReference type="EMBL" id="KAK0323069.1"/>
    </source>
</evidence>
<feature type="compositionally biased region" description="Basic and acidic residues" evidence="2">
    <location>
        <begin position="1269"/>
        <end position="1280"/>
    </location>
</feature>
<feature type="region of interest" description="Disordered" evidence="2">
    <location>
        <begin position="3680"/>
        <end position="3843"/>
    </location>
</feature>
<feature type="compositionally biased region" description="Polar residues" evidence="2">
    <location>
        <begin position="4315"/>
        <end position="4334"/>
    </location>
</feature>
<dbReference type="Proteomes" id="UP001168146">
    <property type="component" value="Unassembled WGS sequence"/>
</dbReference>
<feature type="region of interest" description="Disordered" evidence="2">
    <location>
        <begin position="5168"/>
        <end position="5261"/>
    </location>
</feature>
<feature type="region of interest" description="Disordered" evidence="2">
    <location>
        <begin position="3357"/>
        <end position="3411"/>
    </location>
</feature>
<feature type="region of interest" description="Disordered" evidence="2">
    <location>
        <begin position="1366"/>
        <end position="1392"/>
    </location>
</feature>
<feature type="compositionally biased region" description="Polar residues" evidence="2">
    <location>
        <begin position="5122"/>
        <end position="5141"/>
    </location>
</feature>
<feature type="compositionally biased region" description="Polar residues" evidence="2">
    <location>
        <begin position="4647"/>
        <end position="4661"/>
    </location>
</feature>
<feature type="compositionally biased region" description="Polar residues" evidence="2">
    <location>
        <begin position="3789"/>
        <end position="3802"/>
    </location>
</feature>
<feature type="coiled-coil region" evidence="1">
    <location>
        <begin position="5447"/>
        <end position="5481"/>
    </location>
</feature>
<feature type="compositionally biased region" description="Basic and acidic residues" evidence="2">
    <location>
        <begin position="2421"/>
        <end position="2430"/>
    </location>
</feature>
<organism evidence="3 5">
    <name type="scientific">Friedmanniomyces endolithicus</name>
    <dbReference type="NCBI Taxonomy" id="329885"/>
    <lineage>
        <taxon>Eukaryota</taxon>
        <taxon>Fungi</taxon>
        <taxon>Dikarya</taxon>
        <taxon>Ascomycota</taxon>
        <taxon>Pezizomycotina</taxon>
        <taxon>Dothideomycetes</taxon>
        <taxon>Dothideomycetidae</taxon>
        <taxon>Mycosphaerellales</taxon>
        <taxon>Teratosphaeriaceae</taxon>
        <taxon>Friedmanniomyces</taxon>
    </lineage>
</organism>
<gene>
    <name evidence="3" type="ORF">LTR82_005999</name>
    <name evidence="4" type="ORF">LTR91_004890</name>
</gene>
<feature type="region of interest" description="Disordered" evidence="2">
    <location>
        <begin position="1"/>
        <end position="231"/>
    </location>
</feature>
<dbReference type="PANTHER" id="PTHR40641:SF2">
    <property type="entry name" value="INVOLUCRIN REPEAT PROTEIN"/>
    <property type="match status" value="1"/>
</dbReference>
<keyword evidence="1" id="KW-0175">Coiled coil</keyword>
<feature type="compositionally biased region" description="Basic and acidic residues" evidence="2">
    <location>
        <begin position="3866"/>
        <end position="3876"/>
    </location>
</feature>
<feature type="compositionally biased region" description="Pro residues" evidence="2">
    <location>
        <begin position="2596"/>
        <end position="2605"/>
    </location>
</feature>
<feature type="compositionally biased region" description="Basic residues" evidence="2">
    <location>
        <begin position="3515"/>
        <end position="3524"/>
    </location>
</feature>
<feature type="compositionally biased region" description="Pro residues" evidence="2">
    <location>
        <begin position="1064"/>
        <end position="1076"/>
    </location>
</feature>
<sequence>MWKAFTGRSESGSTSGLRRKKSSSSRAGASDAGLSSTPRRDEEGERGHKSSRSAYGEDDGRSSSSVYATAPSSRVGSSSGRGLTESAVRSLGGQGEGWEEDDGGKSEKRSRRGEGSERRHKSSRSEKERSRSREGKERRRESTSQRDSGRDERSQGKSRTRDVGDAPNGERGIPAMGSFEQFPGQYSAALVGPPQSFDSPASGALPSADPMHQFPSQIPRTFTRPQLGPTRAESYGQASEYYMDEGQSVGFQPGHRAGTPNMLVNPTLHLHAASAEPHTALDTGHGSASDFYGGEASSIYHEAVEPMTISTQGPVSGRDPSGSTDRPSKLGEMASTAAAAAATAGVLKAATSSYDQKSSKSYQQNTANSRPQASTSSRSPGRSYTAPGAAGSYYAPAPQQTPLSQQGTPGRQSSNTNTNVPLYAAGAAAAGATAYGMEQHHQETSSRMNSTSYYGGGGSEQRGPRPPFPPGNGSYANGGSRTQPQQQDHFHEHRGPMTRLKDGFLNLISNPEDVRRMEEYTEYIGVCKHCFDPRSTPYDGPRQHHFHRRPSQDSFEELRRRKSYERIQRMSSSEGLRWRVDKDSRYNSSDRDKRRQNGKAEMVGAGLAAAGMAVGANALLNDRKNFDDTYSVKSGHRASSAMRRRSRSSSRERRRRSEHGVIRVEPRQEYVTVRTKDGRVEERQVAQSERFDPRERRDGLMGVAAGAAIGATAASVMERDTRQRRDGQSQGAFVRRHSGSKSRGNSPGLGEIFGFSNRKPSRVARRSPNGSYYTAPQRSRRGSEEEVGMLGSFFSPSQNEGKRRNGRERPKKQRGFFSLGNGSSASSDDDMAFGGGHASKTSLPIRRKSSRRTARKSSDEHLAATVAGIGITAAALAAAQKGQRPNASSSRPELGPRRDVRVQYEGQHGHGQVDEDGWEDELPSDADDASSTHSALAFGAGSRLSHRQSFESASSADGLSAWGWRWGGKDRKKRRTLSPQNPAYPPRQSGPSFGMVDAGLAAAAVAGVAHDGPGRAFERESAIASMPSVPQQPMQYIDPRPVSEAGSQHDSMPGSYEPSMARPGPAPLQQPQPITPVSPAFVQDAFFDERPQPRRTASSPARGNFGLEDVALIGAGALAAGSIIASQGRKGKESSNVRFGLTDEQKMKEDRQHRRERQEADEERRRADRTRALKEEAERHAKEEDASRREEAVRQRREEENRLAAEAALERQRAEQHETEQQAELDRERGERERREQQDIYEREQRRLADEGRQQEQSRKQWEATAAEEAARDRQARVQREAQIQAEIEAKQRELDEQAAQGGQVDESRLSRQRRDEEESSERRRVEQQRLEDERPRGSSGAWAPVAAGAVAAATVGAVLAGSEHGRFREVDQDKQREHDNYPEKQALYHPVADDKPVSYAAKQILPDEQPSGPPIMDDDLYDKDFFSRKRSGSEYSRSAAPTRTTADKVVADMDAYYHRPAVSQAEFFAPKDILSQPSAGKTRVADPYDDNDVHFSQVTDEAPRSYDQWGAKSKAAPYGVPSLNVISPTPPPGTNMSAKILAPRPPSPLAQSSPVQNGDAKPSANERPSKRDRTRSISWGQDKTHVYDPPTPESYHEGDSYTHARDARLEEATAAGAALNEIVVEAAEPGTGSKKTAYRAEDLPLGNEPHADAPPMYRQPFHESVPDLGFGRVGIDSPGTKGAPPVRGYVEGETDEPTPLRETPSHMPGAFDDDPYQGDPRGPQERYEFIEPPQAPEVPAAEPEESVWEAPLSKKDKKKRDKSSKRSSAFDSEASAPPTPAPADIPLPSDETAETPRDELSEYASQSDRKVRDKTSKRAEDLDDEPRDLPTPVADWTQSSAYNTAEPPQDEPIEYPTSKKDKKKKDKASKRASTFDEYSEPSTPAPVEAEPSFVTPFETPAEEVDDYFVSKKDKKKKDKASKRGSRFDEYSEPSTPAPVAEAESAFVTPIEAPAEEVDDYFVGKKDKKKKDKASKRASTFDEYSEPSTPAAAESDRTIAEPTEVPLEEPDDYFMSKKDKKKREKASKRGVSEVSSPIVPETDRPEISEDAPSTEVTASEADAPKLSKKEQKKRDKESQFNDFPDIATDRSVDPEIEAEWTPPTKKGKKGKKSKDTERDLRDIEPSDKSSETPTVYEEASAMPGGWGPQTPLEPSDPSQSQTRADPSPDAQEADFFGDFSSAKSKKQKKRRESGRFNEPAASSPLRSEWTHDDYIGPHDATAADQPPSRESTFTAEPARYTNGNGHGRDVDFSRPDPATAPVSYEDEELGRDRAERRPEHSDGDRGASNAGWQDAALAGTIATSAMAAQAERANEDRTKRGPEYEDDRRRFDDTGRYHSPEDARHGSVAPERAADHDDRRRSSNGKSRSEGRYETEADEVDNRSTAASEPFDDYDGSRKSKHRSRHEDDDTASVASSGSRHVKDESPTAKKEKKGGIFGLFSRKSTETVPLSRQSTHSDEAPLSRTSTRNGDEEDGERKHHRRKHRDGSVRDEDEDDTRSMTSESRHRHHRERDGREVDGEKRRHSSRHGNDEPENRSESGHRHHHHSEHDRDDDTSSRAGSEGSHRHHHHRRRADEEENNSKHHSFLGDRVENLPPLPVSPPESPVSAPVKSEQDDGTPASAELDTHSPTQARSTAFELGGSDRSRDISETNVPAGLGHRESYTQQLNHSAVKDTDELPSVPLASSGFGDSQDSPHGRVPSELLAAEELTMPDDLRQLPALPPSRPASPVDTALIATSERNAPDPVSSRSSVEQPEASWAPDLHHLPALHVSWPASPIDRTLTASSERNESAPIQARSPVEQPEASWAPDLHHLPALPVSRSASPVEEVSLRTADQSLSYANHTASEPADDLQHLPALPVSRPESPVETPGRPVSHARPTSTTAIPLRFPFGHPRSPNQERSASFSSPLTQTPVSPSSTPKKARPSSTEFRPLYLVERNRKPQEIEETLPSLPSSKPSSRASSVHSSEDWQSAAESPSASETARSLTIDVQNANAYSYDDNDEYLGSEQATPKASEFPHTDFERPPRQAPQFYTWEDFEQDERWHNAAIDHHAQANSGHSDATHTLPDAARDELEPRPVESLPTLPDSRPGSPYQPPVTTEQRGDRSASPDAARDELEPHAAESLPTLPYSRPGSPYEPDVKPEAKGGRSAKAIAAAAMLGGAAVLGRRAFESSRDVQLESGQKRDNDVGLNSASRGSYPLPAPLSHEATAVDRSAADEEEWPSMSRKSSKKKKGKGKSGSRQIDPPHEAAHSQNAPEPDRVPSLQPIETNESPTNEVYGRGTGTSSDIAEDLVRNSPVERVRTDKFLTGGRLAEDGVIQDHAAVQSFPSESHLTGEGDRKDRANEFEAGTLIRAQPFPDANMSSHIAGQPTAEDQDMRQVNQAPSAFDTEVDRGPSVTSTASPDGAAFHATDEVRKSDGFAAYDNILQVNSVAHAQIRELGLKIHKDDADTSVTRPEAAAFRQLHTIEADVAEQPKSQMQENPLGELSTEAIREMSDAAIEQPDEETWQPLPKKSKKGKKGNKSAVFDSGLSTPTEGPVAGLGSQGFPITSAIPADALYNAIPEIPDEQSDISWLPPPKKKGKKGKKEAQAAASVSLPAAEHEVVDEDAQDPGTSMEAFPEEPQMLENTLPGNDMSEMPSKKKGKKGKKAQRLLSYGEEAEVSPAYVDTSIDNAAFGTEARRVMESAPQPSHEDMQVNTPEAPHAPDTTDSLSSRPETDPVAWQPFSTGQKNKKGKKSKKVDFYEPADLAEFPSTVPKLSEEEAITDRAERSLDPRNDHSSVLVHPTESTAQSPPWTGTETTHESIAGDPELGPSTVTDQRVDDSVSPGAAVAVSEHEESNARHLADAIATSLPYKVDDDVAIERSANVERDSDFEPEGAGDIASQEPSSGDRPDWHLHEGDDMSRTPKPDATSAAPFETAKIEAVTNEADRGGLSDLGGKKRKGKKGKRAVFDFAPDLESPANGPKLEAEPSGFDVQSLAVEDRPADDDEAGWRESKSGRKEQGKDQPSPDATSERDTVPNASREIHGVEPSVSASERRQASANSHGSDRPFAEPSYGAILEVADTDRYSHPEYTGSEDPHGAVAHLHEDEHRITQRMAPLLHSGVDQSSNMASDALEIKAVPRTPTETFATEASPAGLTSSINGQARTAPIVDAIRYEAPHHQIQPRMALAGVPEPEDLPPLPDSPTGSALKESFEEAIDHQHISLPLESEMTGEDFGISTHDAGAADPAVLGESVERAPMLGGKACEQQQTDHAYTVPLVEAGSATTRAAPADVEGADEEQFVSYPSFAKPSKKGKKNKTRGTNFAAGTLTESPANESATSAKPSSEQADGSDRVPSLVAGAAALTTAAAFGGDQQPATDRETVWPSASTKRSKKDKRKGKSSGFASPFMDQEPPVTGSAGGYAVETPELAAVERARHDGNGLVVDGERAISPDAASRPVQDIDFAATLAAGLADSGFDPDLVVNDSTFHRRATPPGTLPEADPEEFFQTRTSKRKKEPKQGAHEDAPAETSGQRTVEESSGSIEDVQMPDQPADGFDVDVTHSLQQSGFDPALLQQAISSHEATSSGVTEDDTGVSLATNRRKKKGKGAKAAAAVGLLGLATGILHGESREESVHTSPPDTDKEGIHEPHTDLTRPAGNADQITVTDEANASASGDPTADNDPAHTFNVAGDGELDVDEMDKAYSAFKKKDRRKKKKQKAVAEDADRAPALRPTTHPEVHSRAASRSRDAEDTESVRGLADTSIHVETAENVQSLSPNHDTAKRQITSMTSPTDLPQQVASYDQHGRSFPRQSPSSLPTPLDGPSRPTDRASQPAAATEQLQRERLLAPHREQSPVASPEYALRDASNDYDPADTTSAPREAPAHDDRHRTPAETASVPAWSFAALDEPHMVPESPGLGLKHHEIARDSGYQEVSTPILNRRSGESTVFKTPEMRGATSRESLRSRRSVEPLHIVTDTEPGWGLNVSKKRTLDETPDRVAMHSRTPSREVAATPLESTTKNRASYLFSSPPANLHGIPDRSDAPIDEPRTATSDYFGSEQHPTPTQETSSRTFHDDLSTNPLSPRAPLEDIAEESNTAKRSKDDADIGGPANVKAIRRTETPQAIRTSKERALSPSRPTVTVPKNTTRASRNPLSTDDLINRLPWPAVDDDNSTVNINRSLKRGTTKAGLPEARSPSVVSNVSNASMGQRIMSPGDPRSFSRSSNRSLTPTLRRIDRSLSGDLRAASRRGDTGSSVGARSSPRTIPFEAPPTPPSNDEDVIIAGAAGAAVMADVFQGYGDARGSQVSPTRPPSVRKRQSMHITDLESKLDHLVSENQALQDAKYRVERNHEATSYQQNVNTQAMHEELETRDLRLHEKEVEIGRIQAMLEPLREEIDRLNEINGGLTEANRNLVDDTNGRYATLQAEHAQAHEQWQSTSRDLDVARQDQSQLTSTMRDAIAAQISSALADKNAEIRRLREELDIATEQIRSLQVQIQSSKSIEFLTVRDEDYFDGACQKLCQHVQQWVLRFSKLSDNRACRLSIELRDDKIESRIDNAILDGSDVDKLLGDRIKRRDVFMSVVMTMVWEFVFTRYLFGMDREQRQKLKTLEKVLAETGPPRAIAQWRATTLTLLSKRPDFARQCALDTEAVAHEVFALLTAVLPPPSNAEQQLLASLQKVIGVAADLAIEMRTQRAEYIMLPPLQPEYDTNGDLVRQVHFNALLMNERSGLFSSNEGLEQERAVVKIVLFPLVVKKGDEYGQGEGEIVVCPAQVLVQNEGGKGKKVVRVLSGAMEIDDPRRSRQSLMSAAPGSTAF</sequence>